<comment type="caution">
    <text evidence="2">The sequence shown here is derived from an EMBL/GenBank/DDBJ whole genome shotgun (WGS) entry which is preliminary data.</text>
</comment>
<feature type="transmembrane region" description="Helical" evidence="1">
    <location>
        <begin position="129"/>
        <end position="148"/>
    </location>
</feature>
<keyword evidence="1" id="KW-1133">Transmembrane helix</keyword>
<feature type="transmembrane region" description="Helical" evidence="1">
    <location>
        <begin position="211"/>
        <end position="230"/>
    </location>
</feature>
<name>A0ABW3G8A7_9NOCA</name>
<feature type="transmembrane region" description="Helical" evidence="1">
    <location>
        <begin position="184"/>
        <end position="205"/>
    </location>
</feature>
<dbReference type="Proteomes" id="UP001597068">
    <property type="component" value="Unassembled WGS sequence"/>
</dbReference>
<dbReference type="InterPro" id="IPR010699">
    <property type="entry name" value="DUF1275"/>
</dbReference>
<evidence type="ECO:0000313" key="2">
    <source>
        <dbReference type="EMBL" id="MFD0926687.1"/>
    </source>
</evidence>
<keyword evidence="1" id="KW-0472">Membrane</keyword>
<gene>
    <name evidence="2" type="ORF">ACFQ04_13170</name>
</gene>
<dbReference type="RefSeq" id="WP_253645454.1">
    <property type="nucleotide sequence ID" value="NZ_BAAAMO010000002.1"/>
</dbReference>
<keyword evidence="3" id="KW-1185">Reference proteome</keyword>
<feature type="transmembrane region" description="Helical" evidence="1">
    <location>
        <begin position="102"/>
        <end position="123"/>
    </location>
</feature>
<accession>A0ABW3G8A7</accession>
<dbReference type="PANTHER" id="PTHR37314">
    <property type="entry name" value="SLR0142 PROTEIN"/>
    <property type="match status" value="1"/>
</dbReference>
<evidence type="ECO:0000313" key="3">
    <source>
        <dbReference type="Proteomes" id="UP001597068"/>
    </source>
</evidence>
<reference evidence="3" key="1">
    <citation type="journal article" date="2019" name="Int. J. Syst. Evol. Microbiol.">
        <title>The Global Catalogue of Microorganisms (GCM) 10K type strain sequencing project: providing services to taxonomists for standard genome sequencing and annotation.</title>
        <authorList>
            <consortium name="The Broad Institute Genomics Platform"/>
            <consortium name="The Broad Institute Genome Sequencing Center for Infectious Disease"/>
            <person name="Wu L."/>
            <person name="Ma J."/>
        </authorList>
    </citation>
    <scope>NUCLEOTIDE SEQUENCE [LARGE SCALE GENOMIC DNA]</scope>
    <source>
        <strain evidence="3">CCUG 50873</strain>
    </source>
</reference>
<protein>
    <submittedName>
        <fullName evidence="2">YoaK family protein</fullName>
    </submittedName>
</protein>
<feature type="transmembrane region" description="Helical" evidence="1">
    <location>
        <begin position="69"/>
        <end position="90"/>
    </location>
</feature>
<feature type="transmembrane region" description="Helical" evidence="1">
    <location>
        <begin position="18"/>
        <end position="35"/>
    </location>
</feature>
<keyword evidence="1" id="KW-0812">Transmembrane</keyword>
<dbReference type="EMBL" id="JBHTIL010000001">
    <property type="protein sequence ID" value="MFD0926687.1"/>
    <property type="molecule type" value="Genomic_DNA"/>
</dbReference>
<organism evidence="2 3">
    <name type="scientific">Williamsia deligens</name>
    <dbReference type="NCBI Taxonomy" id="321325"/>
    <lineage>
        <taxon>Bacteria</taxon>
        <taxon>Bacillati</taxon>
        <taxon>Actinomycetota</taxon>
        <taxon>Actinomycetes</taxon>
        <taxon>Mycobacteriales</taxon>
        <taxon>Nocardiaceae</taxon>
        <taxon>Williamsia</taxon>
    </lineage>
</organism>
<evidence type="ECO:0000256" key="1">
    <source>
        <dbReference type="SAM" id="Phobius"/>
    </source>
</evidence>
<dbReference type="Pfam" id="PF06912">
    <property type="entry name" value="DUF1275"/>
    <property type="match status" value="1"/>
</dbReference>
<dbReference type="PANTHER" id="PTHR37314:SF4">
    <property type="entry name" value="UPF0700 TRANSMEMBRANE PROTEIN YOAK"/>
    <property type="match status" value="1"/>
</dbReference>
<proteinExistence type="predicted"/>
<sequence length="250" mass="26524">MTTIRVTREDAIGREAQLSWLLAAVAGMIGAAAFLDSDGYFVTFMTGNTERAVLQGFDTTRERGVIGPVALNAGILIIAFVLGVAVAMYLRRKLWKNNPHGITVLTTLGLFAAGMTDLILNGFHENDVTYVPIIIVAFTVGTLNTAFVKKGEVSIPLSYVTGTLVKLGQGVERHVTGGGTVYDWLVYALLYVGFITGAVLGGVVASIIDGGYVLFGAAGLCAVATVVAFFHTDRLRSHAWPPEPAEQTTA</sequence>